<dbReference type="VEuPathDB" id="MicrosporidiaDB:CWI39_0277p0050"/>
<accession>A0A4Q9L675</accession>
<dbReference type="AlphaFoldDB" id="A0A4Q9L675"/>
<comment type="caution">
    <text evidence="1">The sequence shown here is derived from an EMBL/GenBank/DDBJ whole genome shotgun (WGS) entry which is preliminary data.</text>
</comment>
<protein>
    <submittedName>
        <fullName evidence="1">Uncharacterized protein</fullName>
    </submittedName>
</protein>
<name>A0A4Q9L675_9MICR</name>
<evidence type="ECO:0000313" key="1">
    <source>
        <dbReference type="EMBL" id="TBU03129.1"/>
    </source>
</evidence>
<dbReference type="Proteomes" id="UP000291404">
    <property type="component" value="Unassembled WGS sequence"/>
</dbReference>
<gene>
    <name evidence="1" type="ORF">CWI36_0982p0020</name>
</gene>
<organism evidence="1 2">
    <name type="scientific">Hamiltosporidium magnivora</name>
    <dbReference type="NCBI Taxonomy" id="148818"/>
    <lineage>
        <taxon>Eukaryota</taxon>
        <taxon>Fungi</taxon>
        <taxon>Fungi incertae sedis</taxon>
        <taxon>Microsporidia</taxon>
        <taxon>Dubosqiidae</taxon>
        <taxon>Hamiltosporidium</taxon>
    </lineage>
</organism>
<dbReference type="VEuPathDB" id="MicrosporidiaDB:CWI36_0982p0020"/>
<reference evidence="1 2" key="1">
    <citation type="submission" date="2017-12" db="EMBL/GenBank/DDBJ databases">
        <authorList>
            <person name="Pombert J.-F."/>
            <person name="Haag K.L."/>
            <person name="Ebert D."/>
        </authorList>
    </citation>
    <scope>NUCLEOTIDE SEQUENCE [LARGE SCALE GENOMIC DNA]</scope>
    <source>
        <strain evidence="1">BE-OM-2</strain>
    </source>
</reference>
<proteinExistence type="predicted"/>
<keyword evidence="2" id="KW-1185">Reference proteome</keyword>
<sequence length="317" mass="37951">MFVLTNYNEKEPLEIKSKNPLILHKKVENITYKSTEVESKLNFYICDSKDTLENFIPVTLHRINIITDESFRKEDYISNCCNIDKNAKIKNEVPKNSYSKTVSVLNQPSKYIQPVLPPKNENFKFHDLENLFPKEIIQQFSDLNTHLSHLEPIYLQLYHKELIKIKNADKKNQECIEKIKKPKIEKFECIFTPETLKVHILILDCLHKLLTMEYHRKDLIIKNFPKKFNFFISYIQEFISNNRLIGLNKDKFCVIYYILFLKVNNFVSNLKEMPFYDNKEKKVIEMLRIIGCIVKNNEVKMCREPIYEVTRRDRKRI</sequence>
<evidence type="ECO:0000313" key="2">
    <source>
        <dbReference type="Proteomes" id="UP000291404"/>
    </source>
</evidence>
<dbReference type="EMBL" id="PITI01000982">
    <property type="protein sequence ID" value="TBU03129.1"/>
    <property type="molecule type" value="Genomic_DNA"/>
</dbReference>